<feature type="compositionally biased region" description="Basic residues" evidence="1">
    <location>
        <begin position="197"/>
        <end position="206"/>
    </location>
</feature>
<name>A0AAD4WDX5_PRUDU</name>
<proteinExistence type="predicted"/>
<feature type="region of interest" description="Disordered" evidence="1">
    <location>
        <begin position="326"/>
        <end position="347"/>
    </location>
</feature>
<dbReference type="PANTHER" id="PTHR34222:SF99">
    <property type="entry name" value="PROTEIN, PUTATIVE-RELATED"/>
    <property type="match status" value="1"/>
</dbReference>
<feature type="region of interest" description="Disordered" evidence="1">
    <location>
        <begin position="197"/>
        <end position="221"/>
    </location>
</feature>
<dbReference type="InterPro" id="IPR005162">
    <property type="entry name" value="Retrotrans_gag_dom"/>
</dbReference>
<evidence type="ECO:0000313" key="4">
    <source>
        <dbReference type="Proteomes" id="UP001054821"/>
    </source>
</evidence>
<sequence length="347" mass="38139">MVLSWLLNLIEPDIAESVLYSSTAQEIWEDLKGRFSQLNAPRIFEIQRTIASLSQEQMSVAVYYTKMKSLWDELSSYSDVPACSCGAMKKHVEQEERNSLMQFLMGLNESYSAIRCQILLMQPLPKVRKAYSLITQEEKQRDLGSSQAITEPAAMAVRNNQRTNSSGRKPLHCSHCDQDHHTVDKCYKLHGYPPGHRLHKFGKGKGKGSSSSANNVASNGPSLQEIHTAMPSLSEDQSHDSSPPQTSNLALEPTEHTLPISPMSSTPFAPPSADLPLPAPDPLAIQSSLPPIAPPSPAPPVPPTRQSERHKVPNVRLQDYVCSQVTLPNDAQSESSSSHRTSAEALV</sequence>
<evidence type="ECO:0000256" key="1">
    <source>
        <dbReference type="SAM" id="MobiDB-lite"/>
    </source>
</evidence>
<feature type="compositionally biased region" description="Pro residues" evidence="1">
    <location>
        <begin position="291"/>
        <end position="303"/>
    </location>
</feature>
<comment type="caution">
    <text evidence="3">The sequence shown here is derived from an EMBL/GenBank/DDBJ whole genome shotgun (WGS) entry which is preliminary data.</text>
</comment>
<organism evidence="3 4">
    <name type="scientific">Prunus dulcis</name>
    <name type="common">Almond</name>
    <name type="synonym">Amygdalus dulcis</name>
    <dbReference type="NCBI Taxonomy" id="3755"/>
    <lineage>
        <taxon>Eukaryota</taxon>
        <taxon>Viridiplantae</taxon>
        <taxon>Streptophyta</taxon>
        <taxon>Embryophyta</taxon>
        <taxon>Tracheophyta</taxon>
        <taxon>Spermatophyta</taxon>
        <taxon>Magnoliopsida</taxon>
        <taxon>eudicotyledons</taxon>
        <taxon>Gunneridae</taxon>
        <taxon>Pentapetalae</taxon>
        <taxon>rosids</taxon>
        <taxon>fabids</taxon>
        <taxon>Rosales</taxon>
        <taxon>Rosaceae</taxon>
        <taxon>Amygdaloideae</taxon>
        <taxon>Amygdaleae</taxon>
        <taxon>Prunus</taxon>
    </lineage>
</organism>
<feature type="region of interest" description="Disordered" evidence="1">
    <location>
        <begin position="231"/>
        <end position="250"/>
    </location>
</feature>
<accession>A0AAD4WDX5</accession>
<feature type="domain" description="Retrotransposon gag" evidence="2">
    <location>
        <begin position="5"/>
        <end position="97"/>
    </location>
</feature>
<feature type="region of interest" description="Disordered" evidence="1">
    <location>
        <begin position="257"/>
        <end position="314"/>
    </location>
</feature>
<dbReference type="AlphaFoldDB" id="A0AAD4WDX5"/>
<feature type="compositionally biased region" description="Polar residues" evidence="1">
    <location>
        <begin position="240"/>
        <end position="249"/>
    </location>
</feature>
<dbReference type="EMBL" id="JAJFAZ020000002">
    <property type="protein sequence ID" value="KAI5341715.1"/>
    <property type="molecule type" value="Genomic_DNA"/>
</dbReference>
<gene>
    <name evidence="3" type="ORF">L3X38_009590</name>
</gene>
<evidence type="ECO:0000313" key="3">
    <source>
        <dbReference type="EMBL" id="KAI5341715.1"/>
    </source>
</evidence>
<keyword evidence="4" id="KW-1185">Reference proteome</keyword>
<evidence type="ECO:0000259" key="2">
    <source>
        <dbReference type="Pfam" id="PF03732"/>
    </source>
</evidence>
<dbReference type="PANTHER" id="PTHR34222">
    <property type="entry name" value="GAG_PRE-INTEGRS DOMAIN-CONTAINING PROTEIN"/>
    <property type="match status" value="1"/>
</dbReference>
<dbReference type="Pfam" id="PF03732">
    <property type="entry name" value="Retrotrans_gag"/>
    <property type="match status" value="1"/>
</dbReference>
<protein>
    <recommendedName>
        <fullName evidence="2">Retrotransposon gag domain-containing protein</fullName>
    </recommendedName>
</protein>
<reference evidence="3 4" key="1">
    <citation type="journal article" date="2022" name="G3 (Bethesda)">
        <title>Whole-genome sequence and methylome profiling of the almond [Prunus dulcis (Mill.) D.A. Webb] cultivar 'Nonpareil'.</title>
        <authorList>
            <person name="D'Amico-Willman K.M."/>
            <person name="Ouma W.Z."/>
            <person name="Meulia T."/>
            <person name="Sideli G.M."/>
            <person name="Gradziel T.M."/>
            <person name="Fresnedo-Ramirez J."/>
        </authorList>
    </citation>
    <scope>NUCLEOTIDE SEQUENCE [LARGE SCALE GENOMIC DNA]</scope>
    <source>
        <strain evidence="3">Clone GOH B32 T37-40</strain>
    </source>
</reference>
<dbReference type="Proteomes" id="UP001054821">
    <property type="component" value="Chromosome 2"/>
</dbReference>